<keyword evidence="2" id="KW-1185">Reference proteome</keyword>
<dbReference type="EMBL" id="CP144749">
    <property type="protein sequence ID" value="WVZ74879.1"/>
    <property type="molecule type" value="Genomic_DNA"/>
</dbReference>
<reference evidence="1 2" key="1">
    <citation type="submission" date="2024-02" db="EMBL/GenBank/DDBJ databases">
        <title>High-quality chromosome-scale genome assembly of Pensacola bahiagrass (Paspalum notatum Flugge var. saurae).</title>
        <authorList>
            <person name="Vega J.M."/>
            <person name="Podio M."/>
            <person name="Orjuela J."/>
            <person name="Siena L.A."/>
            <person name="Pessino S.C."/>
            <person name="Combes M.C."/>
            <person name="Mariac C."/>
            <person name="Albertini E."/>
            <person name="Pupilli F."/>
            <person name="Ortiz J.P.A."/>
            <person name="Leblanc O."/>
        </authorList>
    </citation>
    <scope>NUCLEOTIDE SEQUENCE [LARGE SCALE GENOMIC DNA]</scope>
    <source>
        <strain evidence="1">R1</strain>
        <tissue evidence="1">Leaf</tissue>
    </source>
</reference>
<evidence type="ECO:0000313" key="2">
    <source>
        <dbReference type="Proteomes" id="UP001341281"/>
    </source>
</evidence>
<dbReference type="AlphaFoldDB" id="A0AAQ3TIU1"/>
<dbReference type="Proteomes" id="UP001341281">
    <property type="component" value="Chromosome 05"/>
</dbReference>
<evidence type="ECO:0000313" key="1">
    <source>
        <dbReference type="EMBL" id="WVZ74879.1"/>
    </source>
</evidence>
<accession>A0AAQ3TIU1</accession>
<gene>
    <name evidence="1" type="ORF">U9M48_022997</name>
</gene>
<organism evidence="1 2">
    <name type="scientific">Paspalum notatum var. saurae</name>
    <dbReference type="NCBI Taxonomy" id="547442"/>
    <lineage>
        <taxon>Eukaryota</taxon>
        <taxon>Viridiplantae</taxon>
        <taxon>Streptophyta</taxon>
        <taxon>Embryophyta</taxon>
        <taxon>Tracheophyta</taxon>
        <taxon>Spermatophyta</taxon>
        <taxon>Magnoliopsida</taxon>
        <taxon>Liliopsida</taxon>
        <taxon>Poales</taxon>
        <taxon>Poaceae</taxon>
        <taxon>PACMAD clade</taxon>
        <taxon>Panicoideae</taxon>
        <taxon>Andropogonodae</taxon>
        <taxon>Paspaleae</taxon>
        <taxon>Paspalinae</taxon>
        <taxon>Paspalum</taxon>
    </lineage>
</organism>
<sequence length="59" mass="6835">MAEVVLHGVGRCGARVRIGHGCRAHWEGDKRKRDGRDLETPNKTHHWTGYCWTHTKQEL</sequence>
<proteinExistence type="predicted"/>
<name>A0AAQ3TIU1_PASNO</name>
<protein>
    <submittedName>
        <fullName evidence="1">Uncharacterized protein</fullName>
    </submittedName>
</protein>